<dbReference type="SUPFAM" id="SSF51338">
    <property type="entry name" value="Composite domain of metallo-dependent hydrolases"/>
    <property type="match status" value="1"/>
</dbReference>
<accession>A0A3N0IXP5</accession>
<dbReference type="RefSeq" id="WP_114547109.1">
    <property type="nucleotide sequence ID" value="NZ_PPTT01000024.1"/>
</dbReference>
<dbReference type="InterPro" id="IPR011059">
    <property type="entry name" value="Metal-dep_hydrolase_composite"/>
</dbReference>
<dbReference type="SUPFAM" id="SSF51556">
    <property type="entry name" value="Metallo-dependent hydrolases"/>
    <property type="match status" value="1"/>
</dbReference>
<dbReference type="CDD" id="cd01300">
    <property type="entry name" value="YtcJ_like"/>
    <property type="match status" value="1"/>
</dbReference>
<evidence type="ECO:0000259" key="1">
    <source>
        <dbReference type="Pfam" id="PF07969"/>
    </source>
</evidence>
<gene>
    <name evidence="2" type="ORF">C1876_12775</name>
    <name evidence="3" type="ORF">DMP09_08350</name>
</gene>
<dbReference type="InterPro" id="IPR013108">
    <property type="entry name" value="Amidohydro_3"/>
</dbReference>
<dbReference type="Gene3D" id="2.30.40.10">
    <property type="entry name" value="Urease, subunit C, domain 1"/>
    <property type="match status" value="1"/>
</dbReference>
<reference evidence="5" key="2">
    <citation type="submission" date="2018-05" db="EMBL/GenBank/DDBJ databases">
        <title>Genome Sequencing of selected type strains of the family Eggerthellaceae.</title>
        <authorList>
            <person name="Danylec N."/>
            <person name="Stoll D.A."/>
            <person name="Doetsch A."/>
            <person name="Huch M."/>
        </authorList>
    </citation>
    <scope>NUCLEOTIDE SEQUENCE [LARGE SCALE GENOMIC DNA]</scope>
    <source>
        <strain evidence="5">DSM 16107</strain>
    </source>
</reference>
<evidence type="ECO:0000313" key="4">
    <source>
        <dbReference type="Proteomes" id="UP000253817"/>
    </source>
</evidence>
<dbReference type="Proteomes" id="UP000253817">
    <property type="component" value="Unassembled WGS sequence"/>
</dbReference>
<proteinExistence type="predicted"/>
<dbReference type="GO" id="GO:0016810">
    <property type="term" value="F:hydrolase activity, acting on carbon-nitrogen (but not peptide) bonds"/>
    <property type="evidence" value="ECO:0007669"/>
    <property type="project" value="InterPro"/>
</dbReference>
<evidence type="ECO:0000313" key="3">
    <source>
        <dbReference type="EMBL" id="RNM41741.1"/>
    </source>
</evidence>
<dbReference type="EMBL" id="QICC01000028">
    <property type="protein sequence ID" value="RNM41741.1"/>
    <property type="molecule type" value="Genomic_DNA"/>
</dbReference>
<dbReference type="OrthoDB" id="3173428at2"/>
<dbReference type="InterPro" id="IPR032466">
    <property type="entry name" value="Metal_Hydrolase"/>
</dbReference>
<protein>
    <submittedName>
        <fullName evidence="3">Amidohydrolase</fullName>
    </submittedName>
</protein>
<evidence type="ECO:0000313" key="5">
    <source>
        <dbReference type="Proteomes" id="UP000270112"/>
    </source>
</evidence>
<comment type="caution">
    <text evidence="3">The sequence shown here is derived from an EMBL/GenBank/DDBJ whole genome shotgun (WGS) entry which is preliminary data.</text>
</comment>
<keyword evidence="4" id="KW-1185">Reference proteome</keyword>
<dbReference type="AlphaFoldDB" id="A0A3N0IXP5"/>
<reference evidence="2 4" key="1">
    <citation type="journal article" date="2018" name="Elife">
        <title>Discovery and characterization of a prevalent human gut bacterial enzyme sufficient for the inactivation of a family of plant toxins.</title>
        <authorList>
            <person name="Koppel N."/>
            <person name="Bisanz J.E."/>
            <person name="Pandelia M.E."/>
            <person name="Turnbaugh P.J."/>
            <person name="Balskus E.P."/>
        </authorList>
    </citation>
    <scope>NUCLEOTIDE SEQUENCE [LARGE SCALE GENOMIC DNA]</scope>
    <source>
        <strain evidence="2 4">DSM 16107</strain>
    </source>
</reference>
<dbReference type="Gene3D" id="3.10.310.70">
    <property type="match status" value="1"/>
</dbReference>
<dbReference type="Pfam" id="PF07969">
    <property type="entry name" value="Amidohydro_3"/>
    <property type="match status" value="1"/>
</dbReference>
<keyword evidence="3" id="KW-0378">Hydrolase</keyword>
<dbReference type="EMBL" id="PPTT01000024">
    <property type="protein sequence ID" value="RDB67556.1"/>
    <property type="molecule type" value="Genomic_DNA"/>
</dbReference>
<sequence length="537" mass="57866">MVADRILLSEAVFTGNTLEPFAGGVAIAGNRVLAAGSKDEVMALAGPDTLVEDYGARLIAPGFNDSHLHFASAAALNDPDFCVNLMGCTSERECAERVRAFCEAHPHNEWVYGVGWDTAMWEQHETPSRESLDCFAPEQPICLSSFDHHAAWVNGAALAKAGITAETPQPEGGEIVRDASGRPTGLLLGQPASTQVSDLALLVKGLKGSILRLLDVFRGLGITAVGDMFPRDLSNDDIYDTYRQIEDEGDLSCRITFFPSLLEIPEALEMKTSFASDRLRVGGVKQVLDGVVEAQTAFMLEPYEGTDHRGETNLPPAQFKELVRAADAAGLAVRVHCIGDAAARLALDAHEEAQRANGRKELHHCLEHIETIVDEDIERMAALGVGASVQPLHATFGSSTGFYDVCIGADRASRCWRFRTVRDAGVPLGLSTDFPAAPMVEPLQVLYAAVARCMPDGEPAEGFHREYALALGEALQCMTQGSAWVESFDHELGTLEPGKLADLVVIDRNLFALDSLHDIVEASVVLTVVGGETVFER</sequence>
<name>A0A3N0IXP5_9ACTN</name>
<feature type="domain" description="Amidohydrolase 3" evidence="1">
    <location>
        <begin position="57"/>
        <end position="535"/>
    </location>
</feature>
<dbReference type="InterPro" id="IPR033932">
    <property type="entry name" value="YtcJ-like"/>
</dbReference>
<organism evidence="3 5">
    <name type="scientific">Eggerthella sinensis</name>
    <dbReference type="NCBI Taxonomy" id="242230"/>
    <lineage>
        <taxon>Bacteria</taxon>
        <taxon>Bacillati</taxon>
        <taxon>Actinomycetota</taxon>
        <taxon>Coriobacteriia</taxon>
        <taxon>Eggerthellales</taxon>
        <taxon>Eggerthellaceae</taxon>
        <taxon>Eggerthella</taxon>
    </lineage>
</organism>
<dbReference type="Proteomes" id="UP000270112">
    <property type="component" value="Unassembled WGS sequence"/>
</dbReference>
<dbReference type="PANTHER" id="PTHR22642">
    <property type="entry name" value="IMIDAZOLONEPROPIONASE"/>
    <property type="match status" value="1"/>
</dbReference>
<reference evidence="3" key="3">
    <citation type="journal article" date="2019" name="Microbiol. Resour. Announc.">
        <title>Draft Genome Sequences of Type Strains of Gordonibacter faecihominis, Paraeggerthella hongkongensis, Parvibacter caecicola,Slackia equolifaciens, Slackia faecicanis, and Slackia isoflavoniconvertens.</title>
        <authorList>
            <person name="Danylec N."/>
            <person name="Stoll D.A."/>
            <person name="Dotsch A."/>
            <person name="Huch M."/>
        </authorList>
    </citation>
    <scope>NUCLEOTIDE SEQUENCE</scope>
    <source>
        <strain evidence="3">DSM 16107</strain>
    </source>
</reference>
<dbReference type="PANTHER" id="PTHR22642:SF2">
    <property type="entry name" value="PROTEIN LONG AFTER FAR-RED 3"/>
    <property type="match status" value="1"/>
</dbReference>
<evidence type="ECO:0000313" key="2">
    <source>
        <dbReference type="EMBL" id="RDB67556.1"/>
    </source>
</evidence>
<dbReference type="Gene3D" id="3.20.20.140">
    <property type="entry name" value="Metal-dependent hydrolases"/>
    <property type="match status" value="1"/>
</dbReference>